<dbReference type="Proteomes" id="UP000502928">
    <property type="component" value="Chromosome"/>
</dbReference>
<dbReference type="PROSITE" id="PS50110">
    <property type="entry name" value="RESPONSE_REGULATORY"/>
    <property type="match status" value="1"/>
</dbReference>
<organism evidence="8 9">
    <name type="scientific">Flagellimonas oceani</name>
    <dbReference type="NCBI Taxonomy" id="2698672"/>
    <lineage>
        <taxon>Bacteria</taxon>
        <taxon>Pseudomonadati</taxon>
        <taxon>Bacteroidota</taxon>
        <taxon>Flavobacteriia</taxon>
        <taxon>Flavobacteriales</taxon>
        <taxon>Flavobacteriaceae</taxon>
        <taxon>Flagellimonas</taxon>
    </lineage>
</organism>
<dbReference type="PRINTS" id="PR00038">
    <property type="entry name" value="HTHLUXR"/>
</dbReference>
<dbReference type="KEGG" id="mut:GVT53_04750"/>
<dbReference type="SMART" id="SM00421">
    <property type="entry name" value="HTH_LUXR"/>
    <property type="match status" value="1"/>
</dbReference>
<reference evidence="8 9" key="1">
    <citation type="submission" date="2020-02" db="EMBL/GenBank/DDBJ databases">
        <title>Complete genome of Muricauda sp. 501str8.</title>
        <authorList>
            <person name="Dong B."/>
            <person name="Zhu S."/>
            <person name="Yang J."/>
            <person name="Chen J."/>
        </authorList>
    </citation>
    <scope>NUCLEOTIDE SEQUENCE [LARGE SCALE GENOMIC DNA]</scope>
    <source>
        <strain evidence="8 9">501str8</strain>
    </source>
</reference>
<feature type="modified residue" description="4-aspartylphosphate" evidence="5">
    <location>
        <position position="62"/>
    </location>
</feature>
<dbReference type="Pfam" id="PF00072">
    <property type="entry name" value="Response_reg"/>
    <property type="match status" value="1"/>
</dbReference>
<keyword evidence="9" id="KW-1185">Reference proteome</keyword>
<dbReference type="InterPro" id="IPR016032">
    <property type="entry name" value="Sig_transdc_resp-reg_C-effctor"/>
</dbReference>
<dbReference type="InterPro" id="IPR000792">
    <property type="entry name" value="Tscrpt_reg_LuxR_C"/>
</dbReference>
<dbReference type="GO" id="GO:0006355">
    <property type="term" value="P:regulation of DNA-templated transcription"/>
    <property type="evidence" value="ECO:0007669"/>
    <property type="project" value="InterPro"/>
</dbReference>
<feature type="domain" description="HTH luxR-type" evidence="6">
    <location>
        <begin position="161"/>
        <end position="226"/>
    </location>
</feature>
<dbReference type="EMBL" id="CP049616">
    <property type="protein sequence ID" value="QII44008.1"/>
    <property type="molecule type" value="Genomic_DNA"/>
</dbReference>
<dbReference type="PANTHER" id="PTHR43214:SF41">
    <property type="entry name" value="NITRATE_NITRITE RESPONSE REGULATOR PROTEIN NARP"/>
    <property type="match status" value="1"/>
</dbReference>
<proteinExistence type="predicted"/>
<evidence type="ECO:0000256" key="3">
    <source>
        <dbReference type="ARBA" id="ARBA00023125"/>
    </source>
</evidence>
<dbReference type="GO" id="GO:0000160">
    <property type="term" value="P:phosphorelay signal transduction system"/>
    <property type="evidence" value="ECO:0007669"/>
    <property type="project" value="InterPro"/>
</dbReference>
<dbReference type="Pfam" id="PF00196">
    <property type="entry name" value="GerE"/>
    <property type="match status" value="1"/>
</dbReference>
<evidence type="ECO:0000313" key="9">
    <source>
        <dbReference type="Proteomes" id="UP000502928"/>
    </source>
</evidence>
<dbReference type="SMART" id="SM00448">
    <property type="entry name" value="REC"/>
    <property type="match status" value="1"/>
</dbReference>
<dbReference type="SUPFAM" id="SSF46894">
    <property type="entry name" value="C-terminal effector domain of the bipartite response regulators"/>
    <property type="match status" value="1"/>
</dbReference>
<keyword evidence="1 5" id="KW-0597">Phosphoprotein</keyword>
<evidence type="ECO:0000256" key="2">
    <source>
        <dbReference type="ARBA" id="ARBA00023015"/>
    </source>
</evidence>
<evidence type="ECO:0000256" key="1">
    <source>
        <dbReference type="ARBA" id="ARBA00022553"/>
    </source>
</evidence>
<name>A0A6G7J082_9FLAO</name>
<dbReference type="GO" id="GO:0003677">
    <property type="term" value="F:DNA binding"/>
    <property type="evidence" value="ECO:0007669"/>
    <property type="project" value="UniProtKB-KW"/>
</dbReference>
<dbReference type="AlphaFoldDB" id="A0A6G7J082"/>
<accession>A0A6G7J082</accession>
<evidence type="ECO:0000256" key="4">
    <source>
        <dbReference type="ARBA" id="ARBA00023163"/>
    </source>
</evidence>
<evidence type="ECO:0000259" key="7">
    <source>
        <dbReference type="PROSITE" id="PS50110"/>
    </source>
</evidence>
<dbReference type="SUPFAM" id="SSF52172">
    <property type="entry name" value="CheY-like"/>
    <property type="match status" value="1"/>
</dbReference>
<keyword evidence="4" id="KW-0804">Transcription</keyword>
<evidence type="ECO:0000313" key="8">
    <source>
        <dbReference type="EMBL" id="QII44008.1"/>
    </source>
</evidence>
<dbReference type="RefSeq" id="WP_166247669.1">
    <property type="nucleotide sequence ID" value="NZ_CP049616.1"/>
</dbReference>
<feature type="domain" description="Response regulatory" evidence="7">
    <location>
        <begin position="11"/>
        <end position="128"/>
    </location>
</feature>
<dbReference type="InterPro" id="IPR001789">
    <property type="entry name" value="Sig_transdc_resp-reg_receiver"/>
</dbReference>
<dbReference type="PANTHER" id="PTHR43214">
    <property type="entry name" value="TWO-COMPONENT RESPONSE REGULATOR"/>
    <property type="match status" value="1"/>
</dbReference>
<dbReference type="Gene3D" id="3.40.50.2300">
    <property type="match status" value="1"/>
</dbReference>
<dbReference type="CDD" id="cd17535">
    <property type="entry name" value="REC_NarL-like"/>
    <property type="match status" value="1"/>
</dbReference>
<keyword evidence="2" id="KW-0805">Transcription regulation</keyword>
<protein>
    <submittedName>
        <fullName evidence="8">Response regulator transcription factor</fullName>
    </submittedName>
</protein>
<evidence type="ECO:0000256" key="5">
    <source>
        <dbReference type="PROSITE-ProRule" id="PRU00169"/>
    </source>
</evidence>
<dbReference type="InterPro" id="IPR011006">
    <property type="entry name" value="CheY-like_superfamily"/>
</dbReference>
<evidence type="ECO:0000259" key="6">
    <source>
        <dbReference type="PROSITE" id="PS50043"/>
    </source>
</evidence>
<dbReference type="InterPro" id="IPR058245">
    <property type="entry name" value="NreC/VraR/RcsB-like_REC"/>
</dbReference>
<dbReference type="CDD" id="cd06170">
    <property type="entry name" value="LuxR_C_like"/>
    <property type="match status" value="1"/>
</dbReference>
<dbReference type="InterPro" id="IPR039420">
    <property type="entry name" value="WalR-like"/>
</dbReference>
<dbReference type="PROSITE" id="PS50043">
    <property type="entry name" value="HTH_LUXR_2"/>
    <property type="match status" value="1"/>
</dbReference>
<sequence>MQDLEEQRTISIVLADDHSLVRDGIRALLEEEPDLDVIGEVSNGLDALKMVVEKSPDILIIDIRMPELDGIETVEQLNAKGQSGTKCIILSMHDSEEYILKSVKAGANGYLLKDTGKAEFVKAIHMVQEGGKYFSGDISNVLVNNLFSSDSKANEPSSKANKNNPFDLTNKELKVLELVLAGYTNKEISEKLQNSKRTIETHRFNLMKKMEVKNLIDLSKKANKHNLV</sequence>
<gene>
    <name evidence="8" type="ORF">GVT53_04750</name>
</gene>
<keyword evidence="3" id="KW-0238">DNA-binding</keyword>